<dbReference type="InterPro" id="IPR050090">
    <property type="entry name" value="Tyrosine_recombinase_XerCD"/>
</dbReference>
<evidence type="ECO:0000313" key="8">
    <source>
        <dbReference type="EMBL" id="MDT0427208.1"/>
    </source>
</evidence>
<dbReference type="CDD" id="cd00397">
    <property type="entry name" value="DNA_BRE_C"/>
    <property type="match status" value="1"/>
</dbReference>
<evidence type="ECO:0000313" key="9">
    <source>
        <dbReference type="Proteomes" id="UP001183777"/>
    </source>
</evidence>
<keyword evidence="3 5" id="KW-0238">DNA-binding</keyword>
<evidence type="ECO:0000256" key="2">
    <source>
        <dbReference type="ARBA" id="ARBA00022908"/>
    </source>
</evidence>
<dbReference type="SUPFAM" id="SSF56349">
    <property type="entry name" value="DNA breaking-rejoining enzymes"/>
    <property type="match status" value="1"/>
</dbReference>
<comment type="similarity">
    <text evidence="1">Belongs to the 'phage' integrase family.</text>
</comment>
<dbReference type="InterPro" id="IPR004107">
    <property type="entry name" value="Integrase_SAM-like_N"/>
</dbReference>
<comment type="caution">
    <text evidence="8">The sequence shown here is derived from an EMBL/GenBank/DDBJ whole genome shotgun (WGS) entry which is preliminary data.</text>
</comment>
<reference evidence="9" key="1">
    <citation type="submission" date="2023-07" db="EMBL/GenBank/DDBJ databases">
        <title>30 novel species of actinomycetes from the DSMZ collection.</title>
        <authorList>
            <person name="Nouioui I."/>
        </authorList>
    </citation>
    <scope>NUCLEOTIDE SEQUENCE [LARGE SCALE GENOMIC DNA]</scope>
    <source>
        <strain evidence="9">DSM 41770</strain>
    </source>
</reference>
<keyword evidence="2" id="KW-0229">DNA integration</keyword>
<keyword evidence="4" id="KW-0233">DNA recombination</keyword>
<dbReference type="RefSeq" id="WP_311655325.1">
    <property type="nucleotide sequence ID" value="NZ_JAVREX010000002.1"/>
</dbReference>
<dbReference type="Pfam" id="PF00589">
    <property type="entry name" value="Phage_integrase"/>
    <property type="match status" value="1"/>
</dbReference>
<dbReference type="Proteomes" id="UP001183777">
    <property type="component" value="Unassembled WGS sequence"/>
</dbReference>
<dbReference type="Gene3D" id="1.10.150.130">
    <property type="match status" value="1"/>
</dbReference>
<dbReference type="Gene3D" id="1.10.443.10">
    <property type="entry name" value="Intergrase catalytic core"/>
    <property type="match status" value="1"/>
</dbReference>
<feature type="domain" description="Tyr recombinase" evidence="6">
    <location>
        <begin position="143"/>
        <end position="328"/>
    </location>
</feature>
<dbReference type="PANTHER" id="PTHR30349">
    <property type="entry name" value="PHAGE INTEGRASE-RELATED"/>
    <property type="match status" value="1"/>
</dbReference>
<dbReference type="InterPro" id="IPR002104">
    <property type="entry name" value="Integrase_catalytic"/>
</dbReference>
<evidence type="ECO:0000259" key="6">
    <source>
        <dbReference type="PROSITE" id="PS51898"/>
    </source>
</evidence>
<sequence>MAPIPWGKFPTVAEHQLARRWLQFTANIGRAPNTIDAYGRAVEDHLRFCEAQGTDPLLARADTVAAWIRDMLDRPPRQRSRSLPLPRTETGLANATIQQRLVAVRSFYEYLVEDGLREQNPVRQGQAGRGGRRPRQGLVRHIEQVPWIPNEDVWQRILTACATGSLRNRLMVTLAYDGALRREELVQLDVEDFEPAHRLIHLRAETTKSQRAREVAFGITSSQLFVAYLRERRARFGRIDGPLFRSTSNRNYGAPLGASSWSKAVEGIARRAEAARLSTHTFRHLRLTDLARADWTIDQIAQYAGHRDLATTMRYIHLSGRELAARFHRANTTINADRERLLASLLEER</sequence>
<dbReference type="PROSITE" id="PS51898">
    <property type="entry name" value="TYR_RECOMBINASE"/>
    <property type="match status" value="1"/>
</dbReference>
<feature type="domain" description="Core-binding (CB)" evidence="7">
    <location>
        <begin position="12"/>
        <end position="112"/>
    </location>
</feature>
<keyword evidence="9" id="KW-1185">Reference proteome</keyword>
<evidence type="ECO:0000256" key="3">
    <source>
        <dbReference type="ARBA" id="ARBA00023125"/>
    </source>
</evidence>
<dbReference type="PANTHER" id="PTHR30349:SF41">
    <property type="entry name" value="INTEGRASE_RECOMBINASE PROTEIN MJ0367-RELATED"/>
    <property type="match status" value="1"/>
</dbReference>
<dbReference type="InterPro" id="IPR013762">
    <property type="entry name" value="Integrase-like_cat_sf"/>
</dbReference>
<dbReference type="Pfam" id="PF02899">
    <property type="entry name" value="Phage_int_SAM_1"/>
    <property type="match status" value="1"/>
</dbReference>
<evidence type="ECO:0000259" key="7">
    <source>
        <dbReference type="PROSITE" id="PS51900"/>
    </source>
</evidence>
<protein>
    <submittedName>
        <fullName evidence="8">Site-specific integrase</fullName>
    </submittedName>
</protein>
<evidence type="ECO:0000256" key="5">
    <source>
        <dbReference type="PROSITE-ProRule" id="PRU01248"/>
    </source>
</evidence>
<gene>
    <name evidence="8" type="ORF">RM649_06050</name>
</gene>
<accession>A0ABU2REB4</accession>
<evidence type="ECO:0000256" key="1">
    <source>
        <dbReference type="ARBA" id="ARBA00008857"/>
    </source>
</evidence>
<dbReference type="InterPro" id="IPR010998">
    <property type="entry name" value="Integrase_recombinase_N"/>
</dbReference>
<dbReference type="InterPro" id="IPR044068">
    <property type="entry name" value="CB"/>
</dbReference>
<proteinExistence type="inferred from homology"/>
<organism evidence="8 9">
    <name type="scientific">Streptomyces salyersiae</name>
    <dbReference type="NCBI Taxonomy" id="3075530"/>
    <lineage>
        <taxon>Bacteria</taxon>
        <taxon>Bacillati</taxon>
        <taxon>Actinomycetota</taxon>
        <taxon>Actinomycetes</taxon>
        <taxon>Kitasatosporales</taxon>
        <taxon>Streptomycetaceae</taxon>
        <taxon>Streptomyces</taxon>
    </lineage>
</organism>
<dbReference type="PROSITE" id="PS51900">
    <property type="entry name" value="CB"/>
    <property type="match status" value="1"/>
</dbReference>
<evidence type="ECO:0000256" key="4">
    <source>
        <dbReference type="ARBA" id="ARBA00023172"/>
    </source>
</evidence>
<name>A0ABU2REB4_9ACTN</name>
<dbReference type="InterPro" id="IPR011010">
    <property type="entry name" value="DNA_brk_join_enz"/>
</dbReference>
<dbReference type="EMBL" id="JAVREX010000002">
    <property type="protein sequence ID" value="MDT0427208.1"/>
    <property type="molecule type" value="Genomic_DNA"/>
</dbReference>